<dbReference type="AlphaFoldDB" id="C7Q6J0"/>
<dbReference type="InterPro" id="IPR052974">
    <property type="entry name" value="GH79_Enzymes"/>
</dbReference>
<dbReference type="Pfam" id="PF16862">
    <property type="entry name" value="Glyco_hydro_79C"/>
    <property type="match status" value="1"/>
</dbReference>
<dbReference type="EMBL" id="CP001700">
    <property type="protein sequence ID" value="ACU74025.1"/>
    <property type="molecule type" value="Genomic_DNA"/>
</dbReference>
<organism evidence="4 5">
    <name type="scientific">Catenulispora acidiphila (strain DSM 44928 / JCM 14897 / NBRC 102108 / NRRL B-24433 / ID139908)</name>
    <dbReference type="NCBI Taxonomy" id="479433"/>
    <lineage>
        <taxon>Bacteria</taxon>
        <taxon>Bacillati</taxon>
        <taxon>Actinomycetota</taxon>
        <taxon>Actinomycetes</taxon>
        <taxon>Catenulisporales</taxon>
        <taxon>Catenulisporaceae</taxon>
        <taxon>Catenulispora</taxon>
    </lineage>
</organism>
<evidence type="ECO:0000256" key="1">
    <source>
        <dbReference type="SAM" id="MobiDB-lite"/>
    </source>
</evidence>
<proteinExistence type="predicted"/>
<keyword evidence="5" id="KW-1185">Reference proteome</keyword>
<dbReference type="SUPFAM" id="SSF51445">
    <property type="entry name" value="(Trans)glycosidases"/>
    <property type="match status" value="1"/>
</dbReference>
<dbReference type="STRING" id="479433.Caci_5166"/>
<feature type="signal peptide" evidence="2">
    <location>
        <begin position="1"/>
        <end position="34"/>
    </location>
</feature>
<feature type="chain" id="PRO_5002982571" evidence="2">
    <location>
        <begin position="35"/>
        <end position="642"/>
    </location>
</feature>
<dbReference type="Gene3D" id="3.20.20.80">
    <property type="entry name" value="Glycosidases"/>
    <property type="match status" value="1"/>
</dbReference>
<feature type="domain" description="Ricin B lectin" evidence="3">
    <location>
        <begin position="510"/>
        <end position="642"/>
    </location>
</feature>
<dbReference type="KEGG" id="cai:Caci_5166"/>
<keyword evidence="4" id="KW-0430">Lectin</keyword>
<dbReference type="GO" id="GO:0030246">
    <property type="term" value="F:carbohydrate binding"/>
    <property type="evidence" value="ECO:0007669"/>
    <property type="project" value="UniProtKB-KW"/>
</dbReference>
<dbReference type="PANTHER" id="PTHR36183:SF2">
    <property type="entry name" value="BETA-GLUCURONIDASE C-TERMINAL DOMAIN-CONTAINING PROTEIN"/>
    <property type="match status" value="1"/>
</dbReference>
<dbReference type="eggNOG" id="COG3534">
    <property type="taxonomic scope" value="Bacteria"/>
</dbReference>
<dbReference type="Gene3D" id="2.80.10.50">
    <property type="match status" value="1"/>
</dbReference>
<dbReference type="InterPro" id="IPR035992">
    <property type="entry name" value="Ricin_B-like_lectins"/>
</dbReference>
<dbReference type="SUPFAM" id="SSF50370">
    <property type="entry name" value="Ricin B-like lectins"/>
    <property type="match status" value="1"/>
</dbReference>
<dbReference type="SMART" id="SM00458">
    <property type="entry name" value="RICIN"/>
    <property type="match status" value="1"/>
</dbReference>
<dbReference type="CDD" id="cd00161">
    <property type="entry name" value="beta-trefoil_Ricin-like"/>
    <property type="match status" value="1"/>
</dbReference>
<dbReference type="Proteomes" id="UP000000851">
    <property type="component" value="Chromosome"/>
</dbReference>
<protein>
    <submittedName>
        <fullName evidence="4">Ricin B lectin</fullName>
    </submittedName>
</protein>
<dbReference type="RefSeq" id="WP_015793754.1">
    <property type="nucleotide sequence ID" value="NC_013131.1"/>
</dbReference>
<evidence type="ECO:0000313" key="4">
    <source>
        <dbReference type="EMBL" id="ACU74025.1"/>
    </source>
</evidence>
<evidence type="ECO:0000256" key="2">
    <source>
        <dbReference type="SAM" id="SignalP"/>
    </source>
</evidence>
<dbReference type="Gene3D" id="2.60.40.1180">
    <property type="entry name" value="Golgi alpha-mannosidase II"/>
    <property type="match status" value="1"/>
</dbReference>
<accession>C7Q6J0</accession>
<name>C7Q6J0_CATAD</name>
<dbReference type="InParanoid" id="C7Q6J0"/>
<dbReference type="InterPro" id="IPR031728">
    <property type="entry name" value="GlcAase_C"/>
</dbReference>
<sequence precursor="true">MRHASQSGGLRRRTSIVAAAVVLSAAAAIPTALAAQAPSAAAAVASPTASAVISVSSAGTGTALTNADVGLSYEASFLALPGFGQGNQFQYLKTLGTSVVRIGGNQVDRSFWTSTNEAQPSWADATITPADLTALANLATKSGWKVILGVTMKEYDPARAADEAKHAAAALGSSLQDIEIGNEPDLYPQYSGNSAQYVTDFHAYVRAITAAAPGVKIEGSDAATSPTGALQTAFVNDQASMASPQISELTSHHYPLSNCGSPNPAPSIADLLSSSTHAKETSAADSAVTVAKRLALPAVIDEGNSVVCSGIQGVSDVYASALWAVDEELNFAQEGAAGYYMHGTVTQCYGTTSYPYYTPLCAATAADAAAGNVSAQPEYYGLAAVHAAGTGNFLQVNNPSSATVRAYAIQHADKSVTVVLDNVADPASNGATSVQLNLPQTFGSASRFDLSASSLTTRSGITLGGKTVQSDGTLPAPATTSSSVGSNTFSASVPAGDTALITFSAPSGASPTTLVGSPSGKCLSVTGGSTAPGTTSDIYTCNASAGESWLVNANGTVTGAFSGLCLEVQGSATADKSYVGVNTCTGAANQQWMVHSAPGAAGTIVGAQSEKCLSVFGASTANYALAEIYTCNGSSSENWSEH</sequence>
<dbReference type="CAZy" id="CBM13">
    <property type="family name" value="Carbohydrate-Binding Module Family 13"/>
</dbReference>
<gene>
    <name evidence="4" type="ordered locus">Caci_5166</name>
</gene>
<dbReference type="InterPro" id="IPR000772">
    <property type="entry name" value="Ricin_B_lectin"/>
</dbReference>
<dbReference type="OrthoDB" id="4273937at2"/>
<reference evidence="4 5" key="1">
    <citation type="journal article" date="2009" name="Stand. Genomic Sci.">
        <title>Complete genome sequence of Catenulispora acidiphila type strain (ID 139908).</title>
        <authorList>
            <person name="Copeland A."/>
            <person name="Lapidus A."/>
            <person name="Glavina Del Rio T."/>
            <person name="Nolan M."/>
            <person name="Lucas S."/>
            <person name="Chen F."/>
            <person name="Tice H."/>
            <person name="Cheng J.F."/>
            <person name="Bruce D."/>
            <person name="Goodwin L."/>
            <person name="Pitluck S."/>
            <person name="Mikhailova N."/>
            <person name="Pati A."/>
            <person name="Ivanova N."/>
            <person name="Mavromatis K."/>
            <person name="Chen A."/>
            <person name="Palaniappan K."/>
            <person name="Chain P."/>
            <person name="Land M."/>
            <person name="Hauser L."/>
            <person name="Chang Y.J."/>
            <person name="Jeffries C.D."/>
            <person name="Chertkov O."/>
            <person name="Brettin T."/>
            <person name="Detter J.C."/>
            <person name="Han C."/>
            <person name="Ali Z."/>
            <person name="Tindall B.J."/>
            <person name="Goker M."/>
            <person name="Bristow J."/>
            <person name="Eisen J.A."/>
            <person name="Markowitz V."/>
            <person name="Hugenholtz P."/>
            <person name="Kyrpides N.C."/>
            <person name="Klenk H.P."/>
        </authorList>
    </citation>
    <scope>NUCLEOTIDE SEQUENCE [LARGE SCALE GENOMIC DNA]</scope>
    <source>
        <strain evidence="5">DSM 44928 / JCM 14897 / NBRC 102108 / NRRL B-24433 / ID139908</strain>
    </source>
</reference>
<dbReference type="PANTHER" id="PTHR36183">
    <property type="entry name" value="BETA-GLUCURONIDASE"/>
    <property type="match status" value="1"/>
</dbReference>
<dbReference type="PROSITE" id="PS50231">
    <property type="entry name" value="RICIN_B_LECTIN"/>
    <property type="match status" value="1"/>
</dbReference>
<dbReference type="InterPro" id="IPR017853">
    <property type="entry name" value="GH"/>
</dbReference>
<dbReference type="HOGENOM" id="CLU_030937_0_0_11"/>
<dbReference type="CAZy" id="GH79">
    <property type="family name" value="Glycoside Hydrolase Family 79"/>
</dbReference>
<feature type="compositionally biased region" description="Polar residues" evidence="1">
    <location>
        <begin position="467"/>
        <end position="486"/>
    </location>
</feature>
<dbReference type="InterPro" id="IPR013780">
    <property type="entry name" value="Glyco_hydro_b"/>
</dbReference>
<dbReference type="eggNOG" id="COG4733">
    <property type="taxonomic scope" value="Bacteria"/>
</dbReference>
<keyword evidence="2" id="KW-0732">Signal</keyword>
<dbReference type="Pfam" id="PF00652">
    <property type="entry name" value="Ricin_B_lectin"/>
    <property type="match status" value="1"/>
</dbReference>
<evidence type="ECO:0000313" key="5">
    <source>
        <dbReference type="Proteomes" id="UP000000851"/>
    </source>
</evidence>
<evidence type="ECO:0000259" key="3">
    <source>
        <dbReference type="SMART" id="SM00458"/>
    </source>
</evidence>
<feature type="region of interest" description="Disordered" evidence="1">
    <location>
        <begin position="466"/>
        <end position="486"/>
    </location>
</feature>